<organism evidence="7 8">
    <name type="scientific">Taishania pollutisoli</name>
    <dbReference type="NCBI Taxonomy" id="2766479"/>
    <lineage>
        <taxon>Bacteria</taxon>
        <taxon>Pseudomonadati</taxon>
        <taxon>Bacteroidota</taxon>
        <taxon>Flavobacteriia</taxon>
        <taxon>Flavobacteriales</taxon>
        <taxon>Crocinitomicaceae</taxon>
        <taxon>Taishania</taxon>
    </lineage>
</organism>
<evidence type="ECO:0000256" key="1">
    <source>
        <dbReference type="ARBA" id="ARBA00010641"/>
    </source>
</evidence>
<feature type="domain" description="RNA polymerase sigma factor 70 region 4 type 2" evidence="6">
    <location>
        <begin position="103"/>
        <end position="155"/>
    </location>
</feature>
<dbReference type="Gene3D" id="1.10.10.10">
    <property type="entry name" value="Winged helix-like DNA-binding domain superfamily/Winged helix DNA-binding domain"/>
    <property type="match status" value="1"/>
</dbReference>
<dbReference type="InterPro" id="IPR013325">
    <property type="entry name" value="RNA_pol_sigma_r2"/>
</dbReference>
<name>A0A8J6P488_9FLAO</name>
<evidence type="ECO:0000313" key="8">
    <source>
        <dbReference type="Proteomes" id="UP000652681"/>
    </source>
</evidence>
<evidence type="ECO:0000313" key="7">
    <source>
        <dbReference type="EMBL" id="MBC9811237.1"/>
    </source>
</evidence>
<evidence type="ECO:0000256" key="5">
    <source>
        <dbReference type="ARBA" id="ARBA00023163"/>
    </source>
</evidence>
<keyword evidence="8" id="KW-1185">Reference proteome</keyword>
<comment type="similarity">
    <text evidence="1">Belongs to the sigma-70 factor family. ECF subfamily.</text>
</comment>
<keyword evidence="3" id="KW-0731">Sigma factor</keyword>
<dbReference type="Gene3D" id="1.10.1740.10">
    <property type="match status" value="1"/>
</dbReference>
<dbReference type="InterPro" id="IPR014284">
    <property type="entry name" value="RNA_pol_sigma-70_dom"/>
</dbReference>
<dbReference type="AlphaFoldDB" id="A0A8J6P488"/>
<protein>
    <submittedName>
        <fullName evidence="7">RNA polymerase sigma factor</fullName>
    </submittedName>
</protein>
<dbReference type="SUPFAM" id="SSF88659">
    <property type="entry name" value="Sigma3 and sigma4 domains of RNA polymerase sigma factors"/>
    <property type="match status" value="1"/>
</dbReference>
<gene>
    <name evidence="7" type="ORF">H9Y05_02000</name>
</gene>
<dbReference type="InterPro" id="IPR039425">
    <property type="entry name" value="RNA_pol_sigma-70-like"/>
</dbReference>
<dbReference type="GO" id="GO:0016987">
    <property type="term" value="F:sigma factor activity"/>
    <property type="evidence" value="ECO:0007669"/>
    <property type="project" value="UniProtKB-KW"/>
</dbReference>
<dbReference type="Pfam" id="PF08281">
    <property type="entry name" value="Sigma70_r4_2"/>
    <property type="match status" value="1"/>
</dbReference>
<dbReference type="RefSeq" id="WP_163490431.1">
    <property type="nucleotide sequence ID" value="NZ_JACVEL010000001.1"/>
</dbReference>
<comment type="caution">
    <text evidence="7">The sequence shown here is derived from an EMBL/GenBank/DDBJ whole genome shotgun (WGS) entry which is preliminary data.</text>
</comment>
<sequence length="166" mass="19383">MSNKKKKEFMSLYKPIHARFERFCKARVYGEMDFKDLMQETVVVAFEKFEGINNKDAFLHFLFGISIRILSNSTKKIREEKWSDSFENRSHGYSEAERQLEIEDLYKALGKLPELQREALILFEISGFSIKEVAVIQEASEDAVKKRLTRGRQELAKLLTEQPVIA</sequence>
<keyword evidence="5" id="KW-0804">Transcription</keyword>
<evidence type="ECO:0000256" key="4">
    <source>
        <dbReference type="ARBA" id="ARBA00023125"/>
    </source>
</evidence>
<keyword evidence="2" id="KW-0805">Transcription regulation</keyword>
<evidence type="ECO:0000256" key="2">
    <source>
        <dbReference type="ARBA" id="ARBA00023015"/>
    </source>
</evidence>
<dbReference type="NCBIfam" id="TIGR02937">
    <property type="entry name" value="sigma70-ECF"/>
    <property type="match status" value="1"/>
</dbReference>
<dbReference type="PANTHER" id="PTHR43133">
    <property type="entry name" value="RNA POLYMERASE ECF-TYPE SIGMA FACTO"/>
    <property type="match status" value="1"/>
</dbReference>
<dbReference type="PANTHER" id="PTHR43133:SF8">
    <property type="entry name" value="RNA POLYMERASE SIGMA FACTOR HI_1459-RELATED"/>
    <property type="match status" value="1"/>
</dbReference>
<dbReference type="SUPFAM" id="SSF88946">
    <property type="entry name" value="Sigma2 domain of RNA polymerase sigma factors"/>
    <property type="match status" value="1"/>
</dbReference>
<evidence type="ECO:0000256" key="3">
    <source>
        <dbReference type="ARBA" id="ARBA00023082"/>
    </source>
</evidence>
<dbReference type="InterPro" id="IPR036388">
    <property type="entry name" value="WH-like_DNA-bd_sf"/>
</dbReference>
<reference evidence="7" key="1">
    <citation type="submission" date="2020-09" db="EMBL/GenBank/DDBJ databases">
        <title>Taishania pollutisoli gen. nov., sp. nov., Isolated from Tetrabromobisphenol A-Contaminated Soil.</title>
        <authorList>
            <person name="Chen Q."/>
        </authorList>
    </citation>
    <scope>NUCLEOTIDE SEQUENCE</scope>
    <source>
        <strain evidence="7">CZZ-1</strain>
    </source>
</reference>
<dbReference type="InterPro" id="IPR013249">
    <property type="entry name" value="RNA_pol_sigma70_r4_t2"/>
</dbReference>
<dbReference type="EMBL" id="JACVEL010000001">
    <property type="protein sequence ID" value="MBC9811237.1"/>
    <property type="molecule type" value="Genomic_DNA"/>
</dbReference>
<keyword evidence="4" id="KW-0238">DNA-binding</keyword>
<dbReference type="GO" id="GO:0006352">
    <property type="term" value="P:DNA-templated transcription initiation"/>
    <property type="evidence" value="ECO:0007669"/>
    <property type="project" value="InterPro"/>
</dbReference>
<accession>A0A8J6P488</accession>
<dbReference type="GO" id="GO:0003677">
    <property type="term" value="F:DNA binding"/>
    <property type="evidence" value="ECO:0007669"/>
    <property type="project" value="UniProtKB-KW"/>
</dbReference>
<dbReference type="InterPro" id="IPR013324">
    <property type="entry name" value="RNA_pol_sigma_r3/r4-like"/>
</dbReference>
<dbReference type="Proteomes" id="UP000652681">
    <property type="component" value="Unassembled WGS sequence"/>
</dbReference>
<proteinExistence type="inferred from homology"/>
<evidence type="ECO:0000259" key="6">
    <source>
        <dbReference type="Pfam" id="PF08281"/>
    </source>
</evidence>